<keyword evidence="3" id="KW-1185">Reference proteome</keyword>
<proteinExistence type="predicted"/>
<dbReference type="GeneID" id="80558497"/>
<reference evidence="2 3" key="1">
    <citation type="submission" date="2021-02" db="EMBL/GenBank/DDBJ databases">
        <title>Cotonvirus japonicus, which uses Golgi apparatus of host cells for its virion factory, phylogenetically links tailed tupanvirus and icosahedral mimivirus.</title>
        <authorList>
            <person name="Takahashi H."/>
            <person name="Fukaya S."/>
            <person name="Song C."/>
            <person name="Murata K."/>
            <person name="Takemura M."/>
        </authorList>
    </citation>
    <scope>NUCLEOTIDE SEQUENCE [LARGE SCALE GENOMIC DNA]</scope>
</reference>
<keyword evidence="1" id="KW-1133">Transmembrane helix</keyword>
<accession>A0ABM7NT06</accession>
<evidence type="ECO:0000313" key="2">
    <source>
        <dbReference type="EMBL" id="BCS83292.1"/>
    </source>
</evidence>
<feature type="transmembrane region" description="Helical" evidence="1">
    <location>
        <begin position="6"/>
        <end position="25"/>
    </location>
</feature>
<protein>
    <recommendedName>
        <fullName evidence="4">Transmembrane protein</fullName>
    </recommendedName>
</protein>
<name>A0ABM7NT06_9VIRU</name>
<dbReference type="EMBL" id="AP024483">
    <property type="protein sequence ID" value="BCS83292.1"/>
    <property type="molecule type" value="Genomic_DNA"/>
</dbReference>
<feature type="transmembrane region" description="Helical" evidence="1">
    <location>
        <begin position="46"/>
        <end position="66"/>
    </location>
</feature>
<evidence type="ECO:0008006" key="4">
    <source>
        <dbReference type="Google" id="ProtNLM"/>
    </source>
</evidence>
<keyword evidence="1" id="KW-0472">Membrane</keyword>
<evidence type="ECO:0000256" key="1">
    <source>
        <dbReference type="SAM" id="Phobius"/>
    </source>
</evidence>
<keyword evidence="1" id="KW-0812">Transmembrane</keyword>
<dbReference type="Proteomes" id="UP001321479">
    <property type="component" value="Segment"/>
</dbReference>
<sequence>MFSTNIHVPYFIFGGFSGFVLGYIFSKCTGQSFEKSHGYLRGPGDGVVTTTIFTFLGALLGFGYGLGKIASGTY</sequence>
<evidence type="ECO:0000313" key="3">
    <source>
        <dbReference type="Proteomes" id="UP001321479"/>
    </source>
</evidence>
<dbReference type="RefSeq" id="YP_010841900.1">
    <property type="nucleotide sequence ID" value="NC_079139.1"/>
</dbReference>
<organism evidence="2 3">
    <name type="scientific">Cotonvirus japonicus</name>
    <dbReference type="NCBI Taxonomy" id="2811091"/>
    <lineage>
        <taxon>Viruses</taxon>
        <taxon>Varidnaviria</taxon>
        <taxon>Bamfordvirae</taxon>
        <taxon>Nucleocytoviricota</taxon>
        <taxon>Megaviricetes</taxon>
        <taxon>Imitervirales</taxon>
        <taxon>Mimiviridae</taxon>
        <taxon>Megamimivirinae</taxon>
        <taxon>Cotonvirus</taxon>
        <taxon>Cotonvirus japonicum</taxon>
    </lineage>
</organism>